<dbReference type="Pfam" id="PF00356">
    <property type="entry name" value="LacI"/>
    <property type="match status" value="1"/>
</dbReference>
<gene>
    <name evidence="6" type="primary">exuR_3</name>
    <name evidence="5" type="synonym">exuR_4</name>
    <name evidence="6" type="ORF">BEH84_04534</name>
    <name evidence="7" type="ORF">BEI59_08290</name>
    <name evidence="5" type="ORF">BEI61_05065</name>
    <name evidence="8" type="ORF">BEI63_08180</name>
</gene>
<reference evidence="9 12" key="1">
    <citation type="submission" date="2016-07" db="EMBL/GenBank/DDBJ databases">
        <title>Characterization of isolates of Eisenbergiella tayi derived from blood cultures, using whole genome sequencing.</title>
        <authorList>
            <person name="Burdz T."/>
            <person name="Wiebe D."/>
            <person name="Huynh C."/>
            <person name="Bernard K."/>
        </authorList>
    </citation>
    <scope>NUCLEOTIDE SEQUENCE [LARGE SCALE GENOMIC DNA]</scope>
    <source>
        <strain evidence="5 9">NML 110608</strain>
        <strain evidence="6 12">NML 120489</strain>
    </source>
</reference>
<dbReference type="InterPro" id="IPR028082">
    <property type="entry name" value="Peripla_BP_I"/>
</dbReference>
<organism evidence="6 12">
    <name type="scientific">Eisenbergiella tayi</name>
    <dbReference type="NCBI Taxonomy" id="1432052"/>
    <lineage>
        <taxon>Bacteria</taxon>
        <taxon>Bacillati</taxon>
        <taxon>Bacillota</taxon>
        <taxon>Clostridia</taxon>
        <taxon>Lachnospirales</taxon>
        <taxon>Lachnospiraceae</taxon>
        <taxon>Eisenbergiella</taxon>
    </lineage>
</organism>
<dbReference type="GO" id="GO:0006355">
    <property type="term" value="P:regulation of DNA-templated transcription"/>
    <property type="evidence" value="ECO:0007669"/>
    <property type="project" value="InterPro"/>
</dbReference>
<dbReference type="PROSITE" id="PS50943">
    <property type="entry name" value="HTH_CROC1"/>
    <property type="match status" value="1"/>
</dbReference>
<dbReference type="Pfam" id="PF13407">
    <property type="entry name" value="Peripla_BP_4"/>
    <property type="match status" value="1"/>
</dbReference>
<feature type="domain" description="HTH lacI-type" evidence="3">
    <location>
        <begin position="2"/>
        <end position="56"/>
    </location>
</feature>
<name>A0A1E3AN40_9FIRM</name>
<sequence>MATIKEIAELAGVSRGTVDRVLNNRGSVNPRTARKILEIAQALDYKPNKAGIVLAAQKKNLKIGVILFDTGNPFFDDVLEGVNRKSRELGGYNCSVLVSRVGFDLEAQLRAMDEMVSQGVNGIVLSPYNDPLICDKINELNAREIPVITTNTDIENSSRLAYVGCNFYRSGETAAGLMHLIAGDEVYAGIVTGSSKVLCHTDRIAGFRDRIQSHYPGIRIVDTIENSDDEFESYDRTLRLLKEHPEINGLYFAAGGVYGGCRAVLAAGRKDITIISCDKVSTTREMVLQGVIAATICQQPLIQGTKPLDLMFSCLTTGEKPEKEYHYTTVDIRIRENI</sequence>
<dbReference type="SUPFAM" id="SSF53822">
    <property type="entry name" value="Periplasmic binding protein-like I"/>
    <property type="match status" value="1"/>
</dbReference>
<dbReference type="CDD" id="cd06307">
    <property type="entry name" value="PBP1_sugar_binding"/>
    <property type="match status" value="1"/>
</dbReference>
<dbReference type="EMBL" id="MEHA01000004">
    <property type="protein sequence ID" value="ODR53662.1"/>
    <property type="molecule type" value="Genomic_DNA"/>
</dbReference>
<dbReference type="GO" id="GO:0003677">
    <property type="term" value="F:DNA binding"/>
    <property type="evidence" value="ECO:0007669"/>
    <property type="project" value="InterPro"/>
</dbReference>
<evidence type="ECO:0000313" key="9">
    <source>
        <dbReference type="Proteomes" id="UP000094067"/>
    </source>
</evidence>
<dbReference type="AlphaFoldDB" id="A0A1E3AN40"/>
<dbReference type="SMART" id="SM00354">
    <property type="entry name" value="HTH_LACI"/>
    <property type="match status" value="1"/>
</dbReference>
<evidence type="ECO:0000256" key="1">
    <source>
        <dbReference type="ARBA" id="ARBA00004196"/>
    </source>
</evidence>
<reference evidence="7 10" key="3">
    <citation type="submission" date="2016-08" db="EMBL/GenBank/DDBJ databases">
        <authorList>
            <person name="Seilhamer J.J."/>
        </authorList>
    </citation>
    <scope>NUCLEOTIDE SEQUENCE [LARGE SCALE GENOMIC DNA]</scope>
    <source>
        <strain evidence="7 10">NML150140-1</strain>
    </source>
</reference>
<evidence type="ECO:0000313" key="12">
    <source>
        <dbReference type="Proteomes" id="UP000095003"/>
    </source>
</evidence>
<reference evidence="8 11" key="2">
    <citation type="submission" date="2016-08" db="EMBL/GenBank/DDBJ databases">
        <title>Characterization of Isolates of Eisenbergiella tayi Derived from Blood Cultures, Using Whole Genome Sequencing.</title>
        <authorList>
            <person name="Bernier A.-M."/>
            <person name="Burdz T."/>
            <person name="Wiebe D."/>
            <person name="Bernard K."/>
        </authorList>
    </citation>
    <scope>NUCLEOTIDE SEQUENCE [LARGE SCALE GENOMIC DNA]</scope>
    <source>
        <strain evidence="8 11">NML120146</strain>
    </source>
</reference>
<dbReference type="GO" id="GO:0030288">
    <property type="term" value="C:outer membrane-bounded periplasmic space"/>
    <property type="evidence" value="ECO:0007669"/>
    <property type="project" value="TreeGrafter"/>
</dbReference>
<dbReference type="PROSITE" id="PS00356">
    <property type="entry name" value="HTH_LACI_1"/>
    <property type="match status" value="1"/>
</dbReference>
<feature type="domain" description="HTH cro/C1-type" evidence="4">
    <location>
        <begin position="3"/>
        <end position="46"/>
    </location>
</feature>
<dbReference type="Proteomes" id="UP000094869">
    <property type="component" value="Unassembled WGS sequence"/>
</dbReference>
<dbReference type="PANTHER" id="PTHR30036">
    <property type="entry name" value="D-XYLOSE-BINDING PERIPLASMIC PROTEIN"/>
    <property type="match status" value="1"/>
</dbReference>
<dbReference type="PROSITE" id="PS50932">
    <property type="entry name" value="HTH_LACI_2"/>
    <property type="match status" value="1"/>
</dbReference>
<evidence type="ECO:0000313" key="6">
    <source>
        <dbReference type="EMBL" id="ODM10165.1"/>
    </source>
</evidence>
<evidence type="ECO:0000256" key="2">
    <source>
        <dbReference type="ARBA" id="ARBA00007639"/>
    </source>
</evidence>
<evidence type="ECO:0000313" key="5">
    <source>
        <dbReference type="EMBL" id="ODM04261.1"/>
    </source>
</evidence>
<dbReference type="CDD" id="cd01392">
    <property type="entry name" value="HTH_LacI"/>
    <property type="match status" value="1"/>
</dbReference>
<evidence type="ECO:0000313" key="11">
    <source>
        <dbReference type="Proteomes" id="UP000094869"/>
    </source>
</evidence>
<dbReference type="OrthoDB" id="569491at2"/>
<evidence type="ECO:0000259" key="3">
    <source>
        <dbReference type="PROSITE" id="PS50932"/>
    </source>
</evidence>
<dbReference type="InterPro" id="IPR000843">
    <property type="entry name" value="HTH_LacI"/>
</dbReference>
<dbReference type="RefSeq" id="WP_069154463.1">
    <property type="nucleotide sequence ID" value="NZ_DAWDRA010000438.1"/>
</dbReference>
<dbReference type="InterPro" id="IPR010982">
    <property type="entry name" value="Lambda_DNA-bd_dom_sf"/>
</dbReference>
<dbReference type="InterPro" id="IPR001387">
    <property type="entry name" value="Cro/C1-type_HTH"/>
</dbReference>
<dbReference type="InterPro" id="IPR025997">
    <property type="entry name" value="SBP_2_dom"/>
</dbReference>
<evidence type="ECO:0000313" key="10">
    <source>
        <dbReference type="Proteomes" id="UP000094271"/>
    </source>
</evidence>
<accession>A0A1E3AN40</accession>
<dbReference type="InterPro" id="IPR050555">
    <property type="entry name" value="Bact_Solute-Bind_Prot2"/>
</dbReference>
<evidence type="ECO:0000313" key="8">
    <source>
        <dbReference type="EMBL" id="ODR58480.1"/>
    </source>
</evidence>
<dbReference type="Gene3D" id="1.10.260.40">
    <property type="entry name" value="lambda repressor-like DNA-binding domains"/>
    <property type="match status" value="1"/>
</dbReference>
<dbReference type="EMBL" id="MEHD01000019">
    <property type="protein sequence ID" value="ODR58480.1"/>
    <property type="molecule type" value="Genomic_DNA"/>
</dbReference>
<dbReference type="Proteomes" id="UP000094067">
    <property type="component" value="Unassembled WGS sequence"/>
</dbReference>
<dbReference type="EMBL" id="MCGH01000003">
    <property type="protein sequence ID" value="ODM04261.1"/>
    <property type="molecule type" value="Genomic_DNA"/>
</dbReference>
<keyword evidence="11" id="KW-1185">Reference proteome</keyword>
<dbReference type="GeneID" id="93303558"/>
<comment type="caution">
    <text evidence="6">The sequence shown here is derived from an EMBL/GenBank/DDBJ whole genome shotgun (WGS) entry which is preliminary data.</text>
</comment>
<dbReference type="EMBL" id="MCGI01000004">
    <property type="protein sequence ID" value="ODM10165.1"/>
    <property type="molecule type" value="Genomic_DNA"/>
</dbReference>
<dbReference type="Gene3D" id="3.40.50.2300">
    <property type="match status" value="2"/>
</dbReference>
<dbReference type="PANTHER" id="PTHR30036:SF7">
    <property type="entry name" value="ABC TRANSPORTER PERIPLASMIC-BINDING PROTEIN YPHF"/>
    <property type="match status" value="1"/>
</dbReference>
<dbReference type="PATRIC" id="fig|1432052.3.peg.5030"/>
<proteinExistence type="inferred from homology"/>
<protein>
    <submittedName>
        <fullName evidence="7">LacI family transcriptional regulator</fullName>
    </submittedName>
    <submittedName>
        <fullName evidence="6">Putative HTH-type transcriptional repressor ExuR</fullName>
    </submittedName>
</protein>
<comment type="similarity">
    <text evidence="2">Belongs to the bacterial solute-binding protein 2 family.</text>
</comment>
<evidence type="ECO:0000313" key="7">
    <source>
        <dbReference type="EMBL" id="ODR53662.1"/>
    </source>
</evidence>
<dbReference type="GO" id="GO:0030246">
    <property type="term" value="F:carbohydrate binding"/>
    <property type="evidence" value="ECO:0007669"/>
    <property type="project" value="TreeGrafter"/>
</dbReference>
<dbReference type="Proteomes" id="UP000095003">
    <property type="component" value="Unassembled WGS sequence"/>
</dbReference>
<evidence type="ECO:0000259" key="4">
    <source>
        <dbReference type="PROSITE" id="PS50943"/>
    </source>
</evidence>
<comment type="subcellular location">
    <subcellularLocation>
        <location evidence="1">Cell envelope</location>
    </subcellularLocation>
</comment>
<dbReference type="SUPFAM" id="SSF47413">
    <property type="entry name" value="lambda repressor-like DNA-binding domains"/>
    <property type="match status" value="1"/>
</dbReference>
<dbReference type="Proteomes" id="UP000094271">
    <property type="component" value="Unassembled WGS sequence"/>
</dbReference>